<protein>
    <submittedName>
        <fullName evidence="2">FABP domain-containing protein</fullName>
    </submittedName>
</protein>
<name>A0AC35TXN3_9BILA</name>
<evidence type="ECO:0000313" key="1">
    <source>
        <dbReference type="Proteomes" id="UP000095286"/>
    </source>
</evidence>
<organism evidence="1 2">
    <name type="scientific">Rhabditophanes sp. KR3021</name>
    <dbReference type="NCBI Taxonomy" id="114890"/>
    <lineage>
        <taxon>Eukaryota</taxon>
        <taxon>Metazoa</taxon>
        <taxon>Ecdysozoa</taxon>
        <taxon>Nematoda</taxon>
        <taxon>Chromadorea</taxon>
        <taxon>Rhabditida</taxon>
        <taxon>Tylenchina</taxon>
        <taxon>Panagrolaimomorpha</taxon>
        <taxon>Strongyloidoidea</taxon>
        <taxon>Alloionematidae</taxon>
        <taxon>Rhabditophanes</taxon>
    </lineage>
</organism>
<dbReference type="Proteomes" id="UP000095286">
    <property type="component" value="Unplaced"/>
</dbReference>
<dbReference type="WBParaSite" id="RSKR_0000550100.1">
    <property type="protein sequence ID" value="RSKR_0000550100.1"/>
    <property type="gene ID" value="RSKR_0000550100"/>
</dbReference>
<evidence type="ECO:0000313" key="2">
    <source>
        <dbReference type="WBParaSite" id="RSKR_0000550100.1"/>
    </source>
</evidence>
<sequence>MKLLSVSIILVLAFSALAKDIPNKFIGKFALERSENFEEYLTAKGFGWFMRKMITLASVTKVFGKSATPGRPL</sequence>
<proteinExistence type="predicted"/>
<reference evidence="2" key="1">
    <citation type="submission" date="2016-11" db="UniProtKB">
        <authorList>
            <consortium name="WormBaseParasite"/>
        </authorList>
    </citation>
    <scope>IDENTIFICATION</scope>
    <source>
        <strain evidence="2">KR3021</strain>
    </source>
</reference>
<accession>A0AC35TXN3</accession>